<accession>A0ABD2KES6</accession>
<evidence type="ECO:0000313" key="3">
    <source>
        <dbReference type="Proteomes" id="UP001620626"/>
    </source>
</evidence>
<dbReference type="Proteomes" id="UP001620626">
    <property type="component" value="Unassembled WGS sequence"/>
</dbReference>
<feature type="region of interest" description="Disordered" evidence="1">
    <location>
        <begin position="84"/>
        <end position="115"/>
    </location>
</feature>
<keyword evidence="3" id="KW-1185">Reference proteome</keyword>
<reference evidence="2 3" key="1">
    <citation type="submission" date="2024-10" db="EMBL/GenBank/DDBJ databases">
        <authorList>
            <person name="Kim D."/>
        </authorList>
    </citation>
    <scope>NUCLEOTIDE SEQUENCE [LARGE SCALE GENOMIC DNA]</scope>
    <source>
        <strain evidence="2">BH-2024</strain>
    </source>
</reference>
<dbReference type="AlphaFoldDB" id="A0ABD2KES6"/>
<proteinExistence type="predicted"/>
<evidence type="ECO:0000313" key="2">
    <source>
        <dbReference type="EMBL" id="KAL3101432.1"/>
    </source>
</evidence>
<comment type="caution">
    <text evidence="2">The sequence shown here is derived from an EMBL/GenBank/DDBJ whole genome shotgun (WGS) entry which is preliminary data.</text>
</comment>
<name>A0ABD2KES6_9BILA</name>
<evidence type="ECO:0000256" key="1">
    <source>
        <dbReference type="SAM" id="MobiDB-lite"/>
    </source>
</evidence>
<organism evidence="2 3">
    <name type="scientific">Heterodera trifolii</name>
    <dbReference type="NCBI Taxonomy" id="157864"/>
    <lineage>
        <taxon>Eukaryota</taxon>
        <taxon>Metazoa</taxon>
        <taxon>Ecdysozoa</taxon>
        <taxon>Nematoda</taxon>
        <taxon>Chromadorea</taxon>
        <taxon>Rhabditida</taxon>
        <taxon>Tylenchina</taxon>
        <taxon>Tylenchomorpha</taxon>
        <taxon>Tylenchoidea</taxon>
        <taxon>Heteroderidae</taxon>
        <taxon>Heteroderinae</taxon>
        <taxon>Heterodera</taxon>
    </lineage>
</organism>
<feature type="compositionally biased region" description="Basic and acidic residues" evidence="1">
    <location>
        <begin position="90"/>
        <end position="106"/>
    </location>
</feature>
<dbReference type="EMBL" id="JBICBT010000781">
    <property type="protein sequence ID" value="KAL3101432.1"/>
    <property type="molecule type" value="Genomic_DNA"/>
</dbReference>
<sequence>MDQNPKKSPKSPLALAARDGQTVRQNTAHYARRRPAAHPGFVKREMKRDNSRTVNLGEQKSKPEPYKWINYQNPCVKNGKKQFESLGGERGGERAINDGKTDEKRSAAGGQWAVG</sequence>
<protein>
    <submittedName>
        <fullName evidence="2">Uncharacterized protein</fullName>
    </submittedName>
</protein>
<gene>
    <name evidence="2" type="ORF">niasHT_025414</name>
</gene>
<feature type="region of interest" description="Disordered" evidence="1">
    <location>
        <begin position="1"/>
        <end position="26"/>
    </location>
</feature>